<dbReference type="Proteomes" id="UP000676246">
    <property type="component" value="Unassembled WGS sequence"/>
</dbReference>
<dbReference type="GO" id="GO:0003677">
    <property type="term" value="F:DNA binding"/>
    <property type="evidence" value="ECO:0007669"/>
    <property type="project" value="UniProtKB-KW"/>
</dbReference>
<proteinExistence type="predicted"/>
<keyword evidence="6" id="KW-1185">Reference proteome</keyword>
<evidence type="ECO:0000256" key="3">
    <source>
        <dbReference type="ARBA" id="ARBA00023163"/>
    </source>
</evidence>
<evidence type="ECO:0000313" key="5">
    <source>
        <dbReference type="EMBL" id="MBQ0932008.1"/>
    </source>
</evidence>
<dbReference type="PANTHER" id="PTHR44688">
    <property type="entry name" value="DNA-BINDING TRANSCRIPTIONAL ACTIVATOR DEVR_DOSR"/>
    <property type="match status" value="1"/>
</dbReference>
<keyword evidence="1" id="KW-0805">Transcription regulation</keyword>
<comment type="caution">
    <text evidence="5">The sequence shown here is derived from an EMBL/GenBank/DDBJ whole genome shotgun (WGS) entry which is preliminary data.</text>
</comment>
<name>A0A940YAN6_9BURK</name>
<dbReference type="SUPFAM" id="SSF46894">
    <property type="entry name" value="C-terminal effector domain of the bipartite response regulators"/>
    <property type="match status" value="1"/>
</dbReference>
<evidence type="ECO:0000259" key="4">
    <source>
        <dbReference type="SMART" id="SM00421"/>
    </source>
</evidence>
<dbReference type="InterPro" id="IPR036388">
    <property type="entry name" value="WH-like_DNA-bd_sf"/>
</dbReference>
<evidence type="ECO:0000313" key="6">
    <source>
        <dbReference type="Proteomes" id="UP000676246"/>
    </source>
</evidence>
<organism evidence="5 6">
    <name type="scientific">Ideonella alba</name>
    <dbReference type="NCBI Taxonomy" id="2824118"/>
    <lineage>
        <taxon>Bacteria</taxon>
        <taxon>Pseudomonadati</taxon>
        <taxon>Pseudomonadota</taxon>
        <taxon>Betaproteobacteria</taxon>
        <taxon>Burkholderiales</taxon>
        <taxon>Sphaerotilaceae</taxon>
        <taxon>Ideonella</taxon>
    </lineage>
</organism>
<sequence length="262" mass="28450">MNAWALPLADAQPAWSRALPAVVQAVGAPDFDTRVLQALDEAALGVGSWSVYQVWRDRLPQLHLSGSLGVADTTRDCFAAYRDAGLYRRDSSFDAVRPGHAAVLRMHADEAPSHDHRQAIYLRHGVLERLSVVQRGDDGAVFAVNVYRHAHQGRFGDGELAGFAQLAPVLLAGVQRHLALRQPAPDLRAALKARCAALTERELDVCERLLRGWSFDGIAADLGLSVATAKTYRARAFARLGLHFKSELFAAFLPGGDCPPQG</sequence>
<keyword evidence="2" id="KW-0238">DNA-binding</keyword>
<dbReference type="RefSeq" id="WP_210855212.1">
    <property type="nucleotide sequence ID" value="NZ_JAGQDD010000013.1"/>
</dbReference>
<accession>A0A940YAN6</accession>
<dbReference type="SMART" id="SM00421">
    <property type="entry name" value="HTH_LUXR"/>
    <property type="match status" value="1"/>
</dbReference>
<evidence type="ECO:0000256" key="2">
    <source>
        <dbReference type="ARBA" id="ARBA00023125"/>
    </source>
</evidence>
<dbReference type="PANTHER" id="PTHR44688:SF16">
    <property type="entry name" value="DNA-BINDING TRANSCRIPTIONAL ACTIVATOR DEVR_DOSR"/>
    <property type="match status" value="1"/>
</dbReference>
<reference evidence="5 6" key="1">
    <citation type="submission" date="2021-04" db="EMBL/GenBank/DDBJ databases">
        <title>The genome sequence of Ideonella sp. 3Y2.</title>
        <authorList>
            <person name="Liu Y."/>
        </authorList>
    </citation>
    <scope>NUCLEOTIDE SEQUENCE [LARGE SCALE GENOMIC DNA]</scope>
    <source>
        <strain evidence="5 6">3Y2</strain>
    </source>
</reference>
<dbReference type="Pfam" id="PF00196">
    <property type="entry name" value="GerE"/>
    <property type="match status" value="1"/>
</dbReference>
<dbReference type="InterPro" id="IPR000792">
    <property type="entry name" value="Tscrpt_reg_LuxR_C"/>
</dbReference>
<dbReference type="InterPro" id="IPR016032">
    <property type="entry name" value="Sig_transdc_resp-reg_C-effctor"/>
</dbReference>
<keyword evidence="3" id="KW-0804">Transcription</keyword>
<evidence type="ECO:0000256" key="1">
    <source>
        <dbReference type="ARBA" id="ARBA00023015"/>
    </source>
</evidence>
<protein>
    <submittedName>
        <fullName evidence="5">LuxR family transcriptional regulator</fullName>
    </submittedName>
</protein>
<dbReference type="Gene3D" id="1.10.10.10">
    <property type="entry name" value="Winged helix-like DNA-binding domain superfamily/Winged helix DNA-binding domain"/>
    <property type="match status" value="1"/>
</dbReference>
<gene>
    <name evidence="5" type="ORF">KAK03_16130</name>
</gene>
<feature type="domain" description="HTH luxR-type" evidence="4">
    <location>
        <begin position="195"/>
        <end position="252"/>
    </location>
</feature>
<dbReference type="GO" id="GO:0006355">
    <property type="term" value="P:regulation of DNA-templated transcription"/>
    <property type="evidence" value="ECO:0007669"/>
    <property type="project" value="InterPro"/>
</dbReference>
<dbReference type="EMBL" id="JAGQDD010000013">
    <property type="protein sequence ID" value="MBQ0932008.1"/>
    <property type="molecule type" value="Genomic_DNA"/>
</dbReference>
<dbReference type="PRINTS" id="PR00038">
    <property type="entry name" value="HTHLUXR"/>
</dbReference>
<dbReference type="AlphaFoldDB" id="A0A940YAN6"/>